<proteinExistence type="predicted"/>
<organism evidence="1 2">
    <name type="scientific">Cetraspora pellucida</name>
    <dbReference type="NCBI Taxonomy" id="1433469"/>
    <lineage>
        <taxon>Eukaryota</taxon>
        <taxon>Fungi</taxon>
        <taxon>Fungi incertae sedis</taxon>
        <taxon>Mucoromycota</taxon>
        <taxon>Glomeromycotina</taxon>
        <taxon>Glomeromycetes</taxon>
        <taxon>Diversisporales</taxon>
        <taxon>Gigasporaceae</taxon>
        <taxon>Cetraspora</taxon>
    </lineage>
</organism>
<reference evidence="1" key="1">
    <citation type="submission" date="2021-06" db="EMBL/GenBank/DDBJ databases">
        <authorList>
            <person name="Kallberg Y."/>
            <person name="Tangrot J."/>
            <person name="Rosling A."/>
        </authorList>
    </citation>
    <scope>NUCLEOTIDE SEQUENCE</scope>
    <source>
        <strain evidence="1">FL966</strain>
    </source>
</reference>
<accession>A0A9N9KJC5</accession>
<comment type="caution">
    <text evidence="1">The sequence shown here is derived from an EMBL/GenBank/DDBJ whole genome shotgun (WGS) entry which is preliminary data.</text>
</comment>
<name>A0A9N9KJC5_9GLOM</name>
<dbReference type="OrthoDB" id="2374971at2759"/>
<evidence type="ECO:0000313" key="1">
    <source>
        <dbReference type="EMBL" id="CAG8838523.1"/>
    </source>
</evidence>
<dbReference type="EMBL" id="CAJVQA010084436">
    <property type="protein sequence ID" value="CAG8838523.1"/>
    <property type="molecule type" value="Genomic_DNA"/>
</dbReference>
<feature type="non-terminal residue" evidence="1">
    <location>
        <position position="62"/>
    </location>
</feature>
<protein>
    <submittedName>
        <fullName evidence="1">497_t:CDS:1</fullName>
    </submittedName>
</protein>
<feature type="non-terminal residue" evidence="1">
    <location>
        <position position="1"/>
    </location>
</feature>
<dbReference type="Proteomes" id="UP000789759">
    <property type="component" value="Unassembled WGS sequence"/>
</dbReference>
<sequence>VLQQSQQPLFYDQIPIFMHEYIKNVVNVDGDGNSLAIAFVNQNHYVAMVLKPGAPVPPIVNR</sequence>
<evidence type="ECO:0000313" key="2">
    <source>
        <dbReference type="Proteomes" id="UP000789759"/>
    </source>
</evidence>
<gene>
    <name evidence="1" type="ORF">CPELLU_LOCUS21722</name>
</gene>
<keyword evidence="2" id="KW-1185">Reference proteome</keyword>
<dbReference type="AlphaFoldDB" id="A0A9N9KJC5"/>